<dbReference type="OrthoDB" id="7010036at2"/>
<evidence type="ECO:0000313" key="2">
    <source>
        <dbReference type="EMBL" id="SDN19019.1"/>
    </source>
</evidence>
<evidence type="ECO:0000313" key="1">
    <source>
        <dbReference type="EMBL" id="KAF2411141.1"/>
    </source>
</evidence>
<gene>
    <name evidence="1" type="ORF">PSAN_35810</name>
    <name evidence="2" type="ORF">SAMN04490179_3014</name>
</gene>
<dbReference type="AlphaFoldDB" id="A0A1G9ZCF1"/>
<reference evidence="2 3" key="2">
    <citation type="submission" date="2016-10" db="EMBL/GenBank/DDBJ databases">
        <authorList>
            <person name="de Groot N.N."/>
        </authorList>
    </citation>
    <scope>NUCLEOTIDE SEQUENCE [LARGE SCALE GENOMIC DNA]</scope>
    <source>
        <strain evidence="2 3">BS2772</strain>
    </source>
</reference>
<accession>A0A1G9ZCF1</accession>
<protein>
    <submittedName>
        <fullName evidence="2">McbB family protein</fullName>
    </submittedName>
</protein>
<dbReference type="NCBIfam" id="TIGR04424">
    <property type="entry name" value="metallo_McbB"/>
    <property type="match status" value="1"/>
</dbReference>
<dbReference type="Proteomes" id="UP000182470">
    <property type="component" value="Chromosome I"/>
</dbReference>
<sequence>MNIIIPNYEILNFETESLVVSDLGISRIHSQPLLKALRKLKLSNVMSREALGEVLTESGLNPNDAFEFLEGVIPFKSVEEIYFEKTIVIHDWGGQADIENLFRQGMSGCLEFKSFSSGVDKSIRELRCFIVLLCHSYEYESVKKLYFDLAQASPKSAISVCWQMGSVFCIGQPYIAQIGNPCHFCAVDRLINNESVMPARNSWASVLAFCRQQHVGVPVKPLSLYQEMMAVGAVIRMIRFFTEYNGGYKYQDNILYGAYLQLADGRIFEEPTSHWSMCDCLRADK</sequence>
<keyword evidence="4" id="KW-1185">Reference proteome</keyword>
<organism evidence="2 3">
    <name type="scientific">Pseudomonas antarctica</name>
    <dbReference type="NCBI Taxonomy" id="219572"/>
    <lineage>
        <taxon>Bacteria</taxon>
        <taxon>Pseudomonadati</taxon>
        <taxon>Pseudomonadota</taxon>
        <taxon>Gammaproteobacteria</taxon>
        <taxon>Pseudomonadales</taxon>
        <taxon>Pseudomonadaceae</taxon>
        <taxon>Pseudomonas</taxon>
    </lineage>
</organism>
<dbReference type="InterPro" id="IPR030956">
    <property type="entry name" value="McbB"/>
</dbReference>
<evidence type="ECO:0000313" key="4">
    <source>
        <dbReference type="Proteomes" id="UP000748067"/>
    </source>
</evidence>
<proteinExistence type="predicted"/>
<dbReference type="EMBL" id="JXDI01000001">
    <property type="protein sequence ID" value="KAF2411141.1"/>
    <property type="molecule type" value="Genomic_DNA"/>
</dbReference>
<dbReference type="EMBL" id="LT629704">
    <property type="protein sequence ID" value="SDN19019.1"/>
    <property type="molecule type" value="Genomic_DNA"/>
</dbReference>
<name>A0A1G9ZCF1_9PSED</name>
<dbReference type="RefSeq" id="WP_083357813.1">
    <property type="nucleotide sequence ID" value="NZ_JXDI01000001.1"/>
</dbReference>
<dbReference type="Proteomes" id="UP000748067">
    <property type="component" value="Unassembled WGS sequence"/>
</dbReference>
<evidence type="ECO:0000313" key="3">
    <source>
        <dbReference type="Proteomes" id="UP000182470"/>
    </source>
</evidence>
<reference evidence="1 4" key="1">
    <citation type="submission" date="2015-01" db="EMBL/GenBank/DDBJ databases">
        <title>Genome Sequence of Pseudomonas antarctica CMS 35.</title>
        <authorList>
            <person name="Voget S."/>
            <person name="Chow J."/>
            <person name="Daniel R."/>
            <person name="Streit W."/>
        </authorList>
    </citation>
    <scope>NUCLEOTIDE SEQUENCE [LARGE SCALE GENOMIC DNA]</scope>
    <source>
        <strain evidence="1 4">CMS 35</strain>
    </source>
</reference>